<comment type="caution">
    <text evidence="1">The sequence shown here is derived from an EMBL/GenBank/DDBJ whole genome shotgun (WGS) entry which is preliminary data.</text>
</comment>
<dbReference type="AlphaFoldDB" id="A0AAV4JYH8"/>
<organism evidence="1 2">
    <name type="scientific">Elysia marginata</name>
    <dbReference type="NCBI Taxonomy" id="1093978"/>
    <lineage>
        <taxon>Eukaryota</taxon>
        <taxon>Metazoa</taxon>
        <taxon>Spiralia</taxon>
        <taxon>Lophotrochozoa</taxon>
        <taxon>Mollusca</taxon>
        <taxon>Gastropoda</taxon>
        <taxon>Heterobranchia</taxon>
        <taxon>Euthyneura</taxon>
        <taxon>Panpulmonata</taxon>
        <taxon>Sacoglossa</taxon>
        <taxon>Placobranchoidea</taxon>
        <taxon>Plakobranchidae</taxon>
        <taxon>Elysia</taxon>
    </lineage>
</organism>
<evidence type="ECO:0000313" key="2">
    <source>
        <dbReference type="Proteomes" id="UP000762676"/>
    </source>
</evidence>
<gene>
    <name evidence="1" type="ORF">ElyMa_005311300</name>
</gene>
<protein>
    <submittedName>
        <fullName evidence="1">Uncharacterized protein</fullName>
    </submittedName>
</protein>
<keyword evidence="2" id="KW-1185">Reference proteome</keyword>
<evidence type="ECO:0000313" key="1">
    <source>
        <dbReference type="EMBL" id="GFS27858.1"/>
    </source>
</evidence>
<dbReference type="Proteomes" id="UP000762676">
    <property type="component" value="Unassembled WGS sequence"/>
</dbReference>
<sequence length="71" mass="7986">MIGFWEQVSISVVEITSILGSQVYRGMTLHSNGYRYRRVAMSSEAIVAPMALQDKRSNRNRPWILGLSCGP</sequence>
<proteinExistence type="predicted"/>
<dbReference type="EMBL" id="BMAT01010570">
    <property type="protein sequence ID" value="GFS27858.1"/>
    <property type="molecule type" value="Genomic_DNA"/>
</dbReference>
<accession>A0AAV4JYH8</accession>
<name>A0AAV4JYH8_9GAST</name>
<reference evidence="1 2" key="1">
    <citation type="journal article" date="2021" name="Elife">
        <title>Chloroplast acquisition without the gene transfer in kleptoplastic sea slugs, Plakobranchus ocellatus.</title>
        <authorList>
            <person name="Maeda T."/>
            <person name="Takahashi S."/>
            <person name="Yoshida T."/>
            <person name="Shimamura S."/>
            <person name="Takaki Y."/>
            <person name="Nagai Y."/>
            <person name="Toyoda A."/>
            <person name="Suzuki Y."/>
            <person name="Arimoto A."/>
            <person name="Ishii H."/>
            <person name="Satoh N."/>
            <person name="Nishiyama T."/>
            <person name="Hasebe M."/>
            <person name="Maruyama T."/>
            <person name="Minagawa J."/>
            <person name="Obokata J."/>
            <person name="Shigenobu S."/>
        </authorList>
    </citation>
    <scope>NUCLEOTIDE SEQUENCE [LARGE SCALE GENOMIC DNA]</scope>
</reference>